<feature type="coiled-coil region" evidence="1">
    <location>
        <begin position="332"/>
        <end position="359"/>
    </location>
</feature>
<keyword evidence="2" id="KW-0472">Membrane</keyword>
<evidence type="ECO:0000256" key="2">
    <source>
        <dbReference type="SAM" id="Phobius"/>
    </source>
</evidence>
<keyword evidence="2" id="KW-1133">Transmembrane helix</keyword>
<feature type="transmembrane region" description="Helical" evidence="2">
    <location>
        <begin position="12"/>
        <end position="30"/>
    </location>
</feature>
<dbReference type="AlphaFoldDB" id="A0A0F9THK3"/>
<keyword evidence="1" id="KW-0175">Coiled coil</keyword>
<gene>
    <name evidence="3" type="ORF">LCGC14_0347910</name>
</gene>
<proteinExistence type="predicted"/>
<name>A0A0F9THK3_9ZZZZ</name>
<dbReference type="EMBL" id="LAZR01000258">
    <property type="protein sequence ID" value="KKN78724.1"/>
    <property type="molecule type" value="Genomic_DNA"/>
</dbReference>
<sequence>MPYSHSWIKQLGLSIGLAIVFIAGFVYLTAPPCAFGAAECPVGSTSVFSENIGIQGGTTFTTTIDSTPTGDRTYTIPATGANDTFALLGTSNVFSGSGALLDKFVNSGDGITITVENTNGTPTGFSVVDIIGPSSTANYELLTISNDGVDESGDVLKITGNGVVDVTSAQFSVSTAVGGSSAGATIAIPASGTGDAVTLFSQGAADGSANNMGYIMGYDGGAGYLKLASTDTDGASTDADIWRVLDSQLSIDANTTWDENVFDSYRDAELLAASISPSAPSYQFENGKVLRGRDVLIEVGILKSYDDEFVGYNDQRMAALLAGGIYQSAELIERNMVLIEELINKVNLLENEICELKEAC</sequence>
<protein>
    <submittedName>
        <fullName evidence="3">Uncharacterized protein</fullName>
    </submittedName>
</protein>
<organism evidence="3">
    <name type="scientific">marine sediment metagenome</name>
    <dbReference type="NCBI Taxonomy" id="412755"/>
    <lineage>
        <taxon>unclassified sequences</taxon>
        <taxon>metagenomes</taxon>
        <taxon>ecological metagenomes</taxon>
    </lineage>
</organism>
<evidence type="ECO:0000256" key="1">
    <source>
        <dbReference type="SAM" id="Coils"/>
    </source>
</evidence>
<reference evidence="3" key="1">
    <citation type="journal article" date="2015" name="Nature">
        <title>Complex archaea that bridge the gap between prokaryotes and eukaryotes.</title>
        <authorList>
            <person name="Spang A."/>
            <person name="Saw J.H."/>
            <person name="Jorgensen S.L."/>
            <person name="Zaremba-Niedzwiedzka K."/>
            <person name="Martijn J."/>
            <person name="Lind A.E."/>
            <person name="van Eijk R."/>
            <person name="Schleper C."/>
            <person name="Guy L."/>
            <person name="Ettema T.J."/>
        </authorList>
    </citation>
    <scope>NUCLEOTIDE SEQUENCE</scope>
</reference>
<keyword evidence="2" id="KW-0812">Transmembrane</keyword>
<evidence type="ECO:0000313" key="3">
    <source>
        <dbReference type="EMBL" id="KKN78724.1"/>
    </source>
</evidence>
<comment type="caution">
    <text evidence="3">The sequence shown here is derived from an EMBL/GenBank/DDBJ whole genome shotgun (WGS) entry which is preliminary data.</text>
</comment>
<accession>A0A0F9THK3</accession>